<sequence>MIFLEPVCLHCDSILQRHHPVHSISIGLQMFPKILFVAFLYLLFYKELGDSFPDLSFFSHSQSLGLIDPLSTHSPPTTTTAAAAAAAPSLLHFLLCFSHLSSLRGQACSFCCLSSVSFYRRLGLFISRTFSFPLHNISFAPPPPQPDKNNLQPFYLFRAISSAIF</sequence>
<dbReference type="Proteomes" id="UP000597762">
    <property type="component" value="Unassembled WGS sequence"/>
</dbReference>
<dbReference type="AlphaFoldDB" id="A0A812C4U4"/>
<proteinExistence type="predicted"/>
<protein>
    <submittedName>
        <fullName evidence="1">Uncharacterized protein</fullName>
    </submittedName>
</protein>
<organism evidence="1 2">
    <name type="scientific">Acanthosepion pharaonis</name>
    <name type="common">Pharaoh cuttlefish</name>
    <name type="synonym">Sepia pharaonis</name>
    <dbReference type="NCBI Taxonomy" id="158019"/>
    <lineage>
        <taxon>Eukaryota</taxon>
        <taxon>Metazoa</taxon>
        <taxon>Spiralia</taxon>
        <taxon>Lophotrochozoa</taxon>
        <taxon>Mollusca</taxon>
        <taxon>Cephalopoda</taxon>
        <taxon>Coleoidea</taxon>
        <taxon>Decapodiformes</taxon>
        <taxon>Sepiida</taxon>
        <taxon>Sepiina</taxon>
        <taxon>Sepiidae</taxon>
        <taxon>Acanthosepion</taxon>
    </lineage>
</organism>
<dbReference type="EMBL" id="CAHIKZ030001112">
    <property type="protein sequence ID" value="CAE1253185.1"/>
    <property type="molecule type" value="Genomic_DNA"/>
</dbReference>
<accession>A0A812C4U4</accession>
<evidence type="ECO:0000313" key="1">
    <source>
        <dbReference type="EMBL" id="CAE1253185.1"/>
    </source>
</evidence>
<comment type="caution">
    <text evidence="1">The sequence shown here is derived from an EMBL/GenBank/DDBJ whole genome shotgun (WGS) entry which is preliminary data.</text>
</comment>
<keyword evidence="2" id="KW-1185">Reference proteome</keyword>
<evidence type="ECO:0000313" key="2">
    <source>
        <dbReference type="Proteomes" id="UP000597762"/>
    </source>
</evidence>
<name>A0A812C4U4_ACAPH</name>
<reference evidence="1" key="1">
    <citation type="submission" date="2021-01" db="EMBL/GenBank/DDBJ databases">
        <authorList>
            <person name="Li R."/>
            <person name="Bekaert M."/>
        </authorList>
    </citation>
    <scope>NUCLEOTIDE SEQUENCE</scope>
    <source>
        <strain evidence="1">Farmed</strain>
    </source>
</reference>
<gene>
    <name evidence="1" type="ORF">SPHA_28359</name>
</gene>